<feature type="domain" description="Heparin-sulfate lyase N-terminal" evidence="6">
    <location>
        <begin position="78"/>
        <end position="352"/>
    </location>
</feature>
<gene>
    <name evidence="7" type="ORF">SAMN05216231_0675</name>
</gene>
<dbReference type="InterPro" id="IPR012480">
    <property type="entry name" value="Hepar_II_III_C"/>
</dbReference>
<dbReference type="GO" id="GO:0016829">
    <property type="term" value="F:lyase activity"/>
    <property type="evidence" value="ECO:0007669"/>
    <property type="project" value="UniProtKB-KW"/>
</dbReference>
<dbReference type="EMBL" id="FNKD01000001">
    <property type="protein sequence ID" value="SDQ15024.1"/>
    <property type="molecule type" value="Genomic_DNA"/>
</dbReference>
<dbReference type="PANTHER" id="PTHR39210">
    <property type="entry name" value="HEPARIN-SULFATE LYASE"/>
    <property type="match status" value="1"/>
</dbReference>
<dbReference type="PANTHER" id="PTHR39210:SF1">
    <property type="entry name" value="HEPARIN-SULFATE LYASE"/>
    <property type="match status" value="1"/>
</dbReference>
<dbReference type="InterPro" id="IPR008929">
    <property type="entry name" value="Chondroitin_lyas"/>
</dbReference>
<dbReference type="Gene3D" id="1.50.10.100">
    <property type="entry name" value="Chondroitin AC/alginate lyase"/>
    <property type="match status" value="1"/>
</dbReference>
<sequence length="630" mass="74266">MKGKIKNYCLLMSRISYKQFYYRMIKIVKSKFIYPKWGRKLFPFGFIIKGHYLPVKYYYNWTDFKEIEDIEGYKWKVRQKANDICDYKFTFLNITHQFKEQSVDWENDIDTDKLWFYYLHYFEYLLVLIESYNLTKDKKYIDTAQELVNDWIDQTYPGQRNSWEAYTISQRLIYWSYLWELLQETDAELFKGFKDKFIGSVDQQARFLYSNLEKDLANNHFTANGKALFWIGITFPFIKKSGTYLRVGIKVLHSQLIKEVREDGSQYENSTSYQVMTAKDYIEVLIYAKKNNISLPKEFFTYTEKMYEFILNILKPDKTLPLLNDSVKNYPVNVNELFAIAAVFFNRNDFKFAVGKQPLRYLFKVYGNEGLVRYNRLTASQPIYKSLLLKGSNYGVMRSGWENGSNYLLFDAGSVGPNHNAGHAHADNLSVYLHANNEDIFIDPGTYEYKAGEKRDYYRSTKAHNTIEVENENQTTFWGAFRPGYIAKSKLNYVDLNSSIEKFSALHDGYKRLKQCVTHKREVLWDKDATWCIKDSLTGKGLINGKLYFQVGKTCKNISIVNNTCKLIFKNSIVCLTFTSNTKSDIKFEKTWISEQWKTEIETRKIIISFNGPLPITMDTKVIVENKEFK</sequence>
<dbReference type="SUPFAM" id="SSF48230">
    <property type="entry name" value="Chondroitin AC/alginate lyase"/>
    <property type="match status" value="1"/>
</dbReference>
<dbReference type="RefSeq" id="WP_092491535.1">
    <property type="nucleotide sequence ID" value="NZ_FNKD01000001.1"/>
</dbReference>
<evidence type="ECO:0000313" key="8">
    <source>
        <dbReference type="Proteomes" id="UP000199444"/>
    </source>
</evidence>
<dbReference type="Pfam" id="PF07940">
    <property type="entry name" value="Hepar_II_III_C"/>
    <property type="match status" value="1"/>
</dbReference>
<reference evidence="7 8" key="1">
    <citation type="submission" date="2016-10" db="EMBL/GenBank/DDBJ databases">
        <authorList>
            <person name="de Groot N.N."/>
        </authorList>
    </citation>
    <scope>NUCLEOTIDE SEQUENCE [LARGE SCALE GENOMIC DNA]</scope>
    <source>
        <strain evidence="7 8">CGMCC 1.10449</strain>
    </source>
</reference>
<evidence type="ECO:0000313" key="7">
    <source>
        <dbReference type="EMBL" id="SDQ15024.1"/>
    </source>
</evidence>
<protein>
    <submittedName>
        <fullName evidence="7">Heparinase II/III N-terminus</fullName>
    </submittedName>
</protein>
<feature type="domain" description="Heparinase II/III-like C-terminal" evidence="5">
    <location>
        <begin position="390"/>
        <end position="612"/>
    </location>
</feature>
<evidence type="ECO:0000256" key="3">
    <source>
        <dbReference type="ARBA" id="ARBA00022764"/>
    </source>
</evidence>
<keyword evidence="3" id="KW-0574">Periplasm</keyword>
<proteinExistence type="predicted"/>
<dbReference type="Pfam" id="PF16889">
    <property type="entry name" value="Hepar_II_III_N"/>
    <property type="match status" value="1"/>
</dbReference>
<evidence type="ECO:0000256" key="2">
    <source>
        <dbReference type="ARBA" id="ARBA00022729"/>
    </source>
</evidence>
<dbReference type="AlphaFoldDB" id="A0A1H0YIH3"/>
<evidence type="ECO:0000256" key="4">
    <source>
        <dbReference type="ARBA" id="ARBA00023239"/>
    </source>
</evidence>
<dbReference type="InterPro" id="IPR031680">
    <property type="entry name" value="Hepar_II_III_N"/>
</dbReference>
<evidence type="ECO:0000256" key="1">
    <source>
        <dbReference type="ARBA" id="ARBA00004418"/>
    </source>
</evidence>
<accession>A0A1H0YIH3</accession>
<dbReference type="Proteomes" id="UP000199444">
    <property type="component" value="Unassembled WGS sequence"/>
</dbReference>
<evidence type="ECO:0000259" key="5">
    <source>
        <dbReference type="Pfam" id="PF07940"/>
    </source>
</evidence>
<name>A0A1H0YIH3_9BACI</name>
<comment type="subcellular location">
    <subcellularLocation>
        <location evidence="1">Periplasm</location>
    </subcellularLocation>
</comment>
<keyword evidence="2" id="KW-0732">Signal</keyword>
<keyword evidence="4" id="KW-0456">Lyase</keyword>
<organism evidence="7 8">
    <name type="scientific">Virgibacillus salinus</name>
    <dbReference type="NCBI Taxonomy" id="553311"/>
    <lineage>
        <taxon>Bacteria</taxon>
        <taxon>Bacillati</taxon>
        <taxon>Bacillota</taxon>
        <taxon>Bacilli</taxon>
        <taxon>Bacillales</taxon>
        <taxon>Bacillaceae</taxon>
        <taxon>Virgibacillus</taxon>
    </lineage>
</organism>
<evidence type="ECO:0000259" key="6">
    <source>
        <dbReference type="Pfam" id="PF16889"/>
    </source>
</evidence>
<dbReference type="Gene3D" id="2.70.98.70">
    <property type="match status" value="1"/>
</dbReference>
<keyword evidence="8" id="KW-1185">Reference proteome</keyword>
<dbReference type="STRING" id="553311.SAMN05216231_0675"/>
<dbReference type="GO" id="GO:0042597">
    <property type="term" value="C:periplasmic space"/>
    <property type="evidence" value="ECO:0007669"/>
    <property type="project" value="UniProtKB-SubCell"/>
</dbReference>